<feature type="domain" description="DUF11" evidence="3">
    <location>
        <begin position="459"/>
        <end position="580"/>
    </location>
</feature>
<evidence type="ECO:0000256" key="2">
    <source>
        <dbReference type="SAM" id="SignalP"/>
    </source>
</evidence>
<dbReference type="InterPro" id="IPR001434">
    <property type="entry name" value="OmcB-like_DUF11"/>
</dbReference>
<dbReference type="InterPro" id="IPR006311">
    <property type="entry name" value="TAT_signal"/>
</dbReference>
<dbReference type="InterPro" id="IPR051172">
    <property type="entry name" value="Chlamydia_OmcB"/>
</dbReference>
<dbReference type="NCBIfam" id="TIGR01451">
    <property type="entry name" value="B_ant_repeat"/>
    <property type="match status" value="3"/>
</dbReference>
<dbReference type="PROSITE" id="PS51318">
    <property type="entry name" value="TAT"/>
    <property type="match status" value="1"/>
</dbReference>
<dbReference type="PANTHER" id="PTHR34819">
    <property type="entry name" value="LARGE CYSTEINE-RICH PERIPLASMIC PROTEIN OMCB"/>
    <property type="match status" value="1"/>
</dbReference>
<dbReference type="InterPro" id="IPR047589">
    <property type="entry name" value="DUF11_rpt"/>
</dbReference>
<dbReference type="Pfam" id="PF01345">
    <property type="entry name" value="DUF11"/>
    <property type="match status" value="5"/>
</dbReference>
<dbReference type="Gene3D" id="2.60.40.1170">
    <property type="entry name" value="Mu homology domain, subdomain B"/>
    <property type="match status" value="1"/>
</dbReference>
<proteinExistence type="predicted"/>
<feature type="domain" description="DUF11" evidence="3">
    <location>
        <begin position="75"/>
        <end position="190"/>
    </location>
</feature>
<protein>
    <recommendedName>
        <fullName evidence="3">DUF11 domain-containing protein</fullName>
    </recommendedName>
</protein>
<dbReference type="Proteomes" id="UP000659904">
    <property type="component" value="Unassembled WGS sequence"/>
</dbReference>
<dbReference type="InterPro" id="IPR013783">
    <property type="entry name" value="Ig-like_fold"/>
</dbReference>
<feature type="region of interest" description="Disordered" evidence="1">
    <location>
        <begin position="35"/>
        <end position="70"/>
    </location>
</feature>
<keyword evidence="5" id="KW-1185">Reference proteome</keyword>
<feature type="domain" description="DUF11" evidence="3">
    <location>
        <begin position="199"/>
        <end position="321"/>
    </location>
</feature>
<dbReference type="GO" id="GO:0005975">
    <property type="term" value="P:carbohydrate metabolic process"/>
    <property type="evidence" value="ECO:0007669"/>
    <property type="project" value="UniProtKB-ARBA"/>
</dbReference>
<feature type="compositionally biased region" description="Low complexity" evidence="1">
    <location>
        <begin position="35"/>
        <end position="46"/>
    </location>
</feature>
<comment type="caution">
    <text evidence="4">The sequence shown here is derived from an EMBL/GenBank/DDBJ whole genome shotgun (WGS) entry which is preliminary data.</text>
</comment>
<dbReference type="Gene3D" id="2.60.40.10">
    <property type="entry name" value="Immunoglobulins"/>
    <property type="match status" value="2"/>
</dbReference>
<evidence type="ECO:0000313" key="4">
    <source>
        <dbReference type="EMBL" id="GIG00652.1"/>
    </source>
</evidence>
<name>A0A8J3KIK9_9ACTN</name>
<gene>
    <name evidence="4" type="ORF">Cci01nite_57450</name>
</gene>
<feature type="domain" description="DUF11" evidence="3">
    <location>
        <begin position="633"/>
        <end position="721"/>
    </location>
</feature>
<dbReference type="EMBL" id="BONH01000030">
    <property type="protein sequence ID" value="GIG00652.1"/>
    <property type="molecule type" value="Genomic_DNA"/>
</dbReference>
<evidence type="ECO:0000259" key="3">
    <source>
        <dbReference type="Pfam" id="PF01345"/>
    </source>
</evidence>
<accession>A0A8J3KIK9</accession>
<evidence type="ECO:0000256" key="1">
    <source>
        <dbReference type="SAM" id="MobiDB-lite"/>
    </source>
</evidence>
<organism evidence="4 5">
    <name type="scientific">Catellatospora citrea</name>
    <dbReference type="NCBI Taxonomy" id="53366"/>
    <lineage>
        <taxon>Bacteria</taxon>
        <taxon>Bacillati</taxon>
        <taxon>Actinomycetota</taxon>
        <taxon>Actinomycetes</taxon>
        <taxon>Micromonosporales</taxon>
        <taxon>Micromonosporaceae</taxon>
        <taxon>Catellatospora</taxon>
    </lineage>
</organism>
<feature type="signal peptide" evidence="2">
    <location>
        <begin position="1"/>
        <end position="30"/>
    </location>
</feature>
<dbReference type="PANTHER" id="PTHR34819:SF3">
    <property type="entry name" value="CELL SURFACE PROTEIN"/>
    <property type="match status" value="1"/>
</dbReference>
<feature type="chain" id="PRO_5038561142" description="DUF11 domain-containing protein" evidence="2">
    <location>
        <begin position="31"/>
        <end position="726"/>
    </location>
</feature>
<sequence length="726" mass="74156">MTRINQTGDTVSRRHLLSAGAVLAMTSAFAIGATPGSASAAPGPSGRLKATSSAKAAPGQGSGTATRAEVPLPVDLRITKEATPDPVYAGQELTYTIFVTNEGLTTATGVTVTDTLPAGVQLLSSTPACTGTTVLTCPVGPMGVLLPGQTVPLVIQVGLPADFQPRSITNEATVAAAERDIDPGDNTATAITVVKRLADLAVTKVCKPDVPAPAGTQGFCDIYVDNLGPSEAVAVELTDVLTSAAPFQLVGVRLLAPDTCLPTSSGPVTRLVIECDLGTIPAGDRKVVRVTVSADDVSQVNDVATVQSLTKDPDGSNNKATGRLDFVGSADLSLDKTGPARVLAGTQLTYEIKVTNGGPSTANDVSVRDTLPAGVSFVSATSTSGTCTNGQPTARDLVCGLGDLPKGGTATVTVVGLVASDVVPGTRLFNEAVVSSATADKDNNDVRDSVPTDVTASADLSVTKTDSPASVLAGNKLTYTLTAANAGPSDAQVTVLTDTLPAGTSYVSGVDGNDATVCTFVQPNQVICALGVLQPGQTKKVYLTVLVAPSVATGTTLTNTVKISSATPDPTPGNDTATETTQVTTSAELWIDKTGTVTSKDKRTATFILTVHNDKGCETDTVSTPQPNCGEGGPSDAQNLVVVDQLPLKSKEVEVEYVSPQCSYAKETHTVTCTATTLPAGAKAAFEIRVKFKDDCKIENTATVKSSTPDPVLTNNTNTIKLAVKK</sequence>
<dbReference type="AlphaFoldDB" id="A0A8J3KIK9"/>
<evidence type="ECO:0000313" key="5">
    <source>
        <dbReference type="Proteomes" id="UP000659904"/>
    </source>
</evidence>
<feature type="domain" description="DUF11" evidence="3">
    <location>
        <begin position="331"/>
        <end position="445"/>
    </location>
</feature>
<keyword evidence="2" id="KW-0732">Signal</keyword>
<reference evidence="4 5" key="1">
    <citation type="submission" date="2021-01" db="EMBL/GenBank/DDBJ databases">
        <title>Whole genome shotgun sequence of Catellatospora citrea NBRC 14495.</title>
        <authorList>
            <person name="Komaki H."/>
            <person name="Tamura T."/>
        </authorList>
    </citation>
    <scope>NUCLEOTIDE SEQUENCE [LARGE SCALE GENOMIC DNA]</scope>
    <source>
        <strain evidence="4 5">NBRC 14495</strain>
    </source>
</reference>